<evidence type="ECO:0000313" key="1">
    <source>
        <dbReference type="Proteomes" id="UP000887578"/>
    </source>
</evidence>
<reference evidence="2" key="1">
    <citation type="submission" date="2022-11" db="UniProtKB">
        <authorList>
            <consortium name="WormBaseParasite"/>
        </authorList>
    </citation>
    <scope>IDENTIFICATION</scope>
</reference>
<keyword evidence="1" id="KW-1185">Reference proteome</keyword>
<accession>A0A914QD61</accession>
<dbReference type="Proteomes" id="UP000887578">
    <property type="component" value="Unplaced"/>
</dbReference>
<organism evidence="1 2">
    <name type="scientific">Panagrolaimus davidi</name>
    <dbReference type="NCBI Taxonomy" id="227884"/>
    <lineage>
        <taxon>Eukaryota</taxon>
        <taxon>Metazoa</taxon>
        <taxon>Ecdysozoa</taxon>
        <taxon>Nematoda</taxon>
        <taxon>Chromadorea</taxon>
        <taxon>Rhabditida</taxon>
        <taxon>Tylenchina</taxon>
        <taxon>Panagrolaimomorpha</taxon>
        <taxon>Panagrolaimoidea</taxon>
        <taxon>Panagrolaimidae</taxon>
        <taxon>Panagrolaimus</taxon>
    </lineage>
</organism>
<dbReference type="AlphaFoldDB" id="A0A914QD61"/>
<name>A0A914QD61_9BILA</name>
<sequence length="297" mass="33862">MDMIFCTNIAERGITFKEVQLVLDSLTTKVSIPWNCWGVWGLEMAFIDSGAFLQRLGRGARIQSGVYGFTVTPGQLRTIAESPSHTVTNDHCLGSIMLTGFKSGEPVNPVGSYIFQLQGIDERIGYLERYGAVEKINNSIVVKGFGEMINDLHFLTPELTSLVHHGLAYGCLAMTVYLAIGLESRSNILDHNCTALKNPFLMTHFRYTQASEHVTLAKHNEYFITNFYPKYMANGQFSAEEKQEAKLYKEFQMVHVAEVAKKIEYYFMRKGLISDKIFYRSQIWNSNHYDIDMIMRK</sequence>
<evidence type="ECO:0000313" key="2">
    <source>
        <dbReference type="WBParaSite" id="PDA_v2.g29569.t1"/>
    </source>
</evidence>
<dbReference type="WBParaSite" id="PDA_v2.g29569.t1">
    <property type="protein sequence ID" value="PDA_v2.g29569.t1"/>
    <property type="gene ID" value="PDA_v2.g29569"/>
</dbReference>
<dbReference type="Gene3D" id="3.40.50.300">
    <property type="entry name" value="P-loop containing nucleotide triphosphate hydrolases"/>
    <property type="match status" value="1"/>
</dbReference>
<proteinExistence type="predicted"/>
<protein>
    <submittedName>
        <fullName evidence="2">Uncharacterized protein</fullName>
    </submittedName>
</protein>
<dbReference type="SUPFAM" id="SSF52540">
    <property type="entry name" value="P-loop containing nucleoside triphosphate hydrolases"/>
    <property type="match status" value="1"/>
</dbReference>
<dbReference type="InterPro" id="IPR027417">
    <property type="entry name" value="P-loop_NTPase"/>
</dbReference>